<dbReference type="OrthoDB" id="4427276at2"/>
<evidence type="ECO:0000313" key="6">
    <source>
        <dbReference type="Proteomes" id="UP000284057"/>
    </source>
</evidence>
<dbReference type="PANTHER" id="PTHR10302">
    <property type="entry name" value="SINGLE-STRANDED DNA-BINDING PROTEIN"/>
    <property type="match status" value="1"/>
</dbReference>
<evidence type="ECO:0000256" key="3">
    <source>
        <dbReference type="RuleBase" id="RU000524"/>
    </source>
</evidence>
<proteinExistence type="predicted"/>
<protein>
    <recommendedName>
        <fullName evidence="3">Single-stranded DNA-binding protein</fullName>
    </recommendedName>
</protein>
<comment type="caution">
    <text evidence="5">The sequence shown here is derived from an EMBL/GenBank/DDBJ whole genome shotgun (WGS) entry which is preliminary data.</text>
</comment>
<dbReference type="Gene3D" id="2.40.50.140">
    <property type="entry name" value="Nucleic acid-binding proteins"/>
    <property type="match status" value="1"/>
</dbReference>
<evidence type="ECO:0000256" key="4">
    <source>
        <dbReference type="SAM" id="MobiDB-lite"/>
    </source>
</evidence>
<gene>
    <name evidence="5" type="ORF">DY240_28930</name>
</gene>
<dbReference type="NCBIfam" id="TIGR00621">
    <property type="entry name" value="ssb"/>
    <property type="match status" value="1"/>
</dbReference>
<dbReference type="GO" id="GO:0003697">
    <property type="term" value="F:single-stranded DNA binding"/>
    <property type="evidence" value="ECO:0007669"/>
    <property type="project" value="InterPro"/>
</dbReference>
<organism evidence="5 6">
    <name type="scientific">Jiangella rhizosphaerae</name>
    <dbReference type="NCBI Taxonomy" id="2293569"/>
    <lineage>
        <taxon>Bacteria</taxon>
        <taxon>Bacillati</taxon>
        <taxon>Actinomycetota</taxon>
        <taxon>Actinomycetes</taxon>
        <taxon>Jiangellales</taxon>
        <taxon>Jiangellaceae</taxon>
        <taxon>Jiangella</taxon>
    </lineage>
</organism>
<dbReference type="RefSeq" id="WP_119663112.1">
    <property type="nucleotide sequence ID" value="NZ_QUAL01000425.1"/>
</dbReference>
<dbReference type="GO" id="GO:0009295">
    <property type="term" value="C:nucleoid"/>
    <property type="evidence" value="ECO:0007669"/>
    <property type="project" value="TreeGrafter"/>
</dbReference>
<dbReference type="Pfam" id="PF00436">
    <property type="entry name" value="SSB"/>
    <property type="match status" value="1"/>
</dbReference>
<dbReference type="Proteomes" id="UP000284057">
    <property type="component" value="Unassembled WGS sequence"/>
</dbReference>
<keyword evidence="6" id="KW-1185">Reference proteome</keyword>
<dbReference type="SUPFAM" id="SSF50249">
    <property type="entry name" value="Nucleic acid-binding proteins"/>
    <property type="match status" value="1"/>
</dbReference>
<evidence type="ECO:0000256" key="1">
    <source>
        <dbReference type="ARBA" id="ARBA00023125"/>
    </source>
</evidence>
<dbReference type="AlphaFoldDB" id="A0A418KH04"/>
<dbReference type="InterPro" id="IPR012340">
    <property type="entry name" value="NA-bd_OB-fold"/>
</dbReference>
<sequence length="274" mass="29270">MSEVTITVIGNVATEPRLDRTKNGDAFASFRLACSGAWYDQRTRSWVDDETSFYTVYCWKSPLADNIKASLRKGDPVVVHGRLKNREWRDANNLVRVAPEITARSLGHDLYRGTSSFTKVTRQPAVPDDDDAVESVRAAYYAAEDQRGVVDQRTGEILPGLPSTPAQFGHDRPADSASTPNGRASGGDRPENGAPAAVGDRMTAGDHMAAGDRLMGDDRTMRTSKAAPGTEANPAPKTGNGTDAGQAGADPRVEVPPTPPSGSRPRREKAGVPG</sequence>
<dbReference type="PANTHER" id="PTHR10302:SF27">
    <property type="entry name" value="SINGLE-STRANDED DNA-BINDING PROTEIN"/>
    <property type="match status" value="1"/>
</dbReference>
<dbReference type="InterPro" id="IPR011344">
    <property type="entry name" value="ssDNA-bd"/>
</dbReference>
<evidence type="ECO:0000256" key="2">
    <source>
        <dbReference type="PROSITE-ProRule" id="PRU00252"/>
    </source>
</evidence>
<evidence type="ECO:0000313" key="5">
    <source>
        <dbReference type="EMBL" id="RIQ11368.1"/>
    </source>
</evidence>
<dbReference type="PROSITE" id="PS50935">
    <property type="entry name" value="SSB"/>
    <property type="match status" value="1"/>
</dbReference>
<accession>A0A418KH04</accession>
<dbReference type="GO" id="GO:0006260">
    <property type="term" value="P:DNA replication"/>
    <property type="evidence" value="ECO:0007669"/>
    <property type="project" value="InterPro"/>
</dbReference>
<dbReference type="CDD" id="cd04496">
    <property type="entry name" value="SSB_OBF"/>
    <property type="match status" value="1"/>
</dbReference>
<name>A0A418KH04_9ACTN</name>
<keyword evidence="1 2" id="KW-0238">DNA-binding</keyword>
<feature type="region of interest" description="Disordered" evidence="4">
    <location>
        <begin position="155"/>
        <end position="274"/>
    </location>
</feature>
<dbReference type="InterPro" id="IPR000424">
    <property type="entry name" value="Primosome_PriB/ssb"/>
</dbReference>
<dbReference type="EMBL" id="QUAL01000425">
    <property type="protein sequence ID" value="RIQ11368.1"/>
    <property type="molecule type" value="Genomic_DNA"/>
</dbReference>
<reference evidence="5 6" key="1">
    <citation type="submission" date="2018-09" db="EMBL/GenBank/DDBJ databases">
        <title>Isolation, diversity and antifungal activity of actinobacteria from wheat.</title>
        <authorList>
            <person name="Han C."/>
        </authorList>
    </citation>
    <scope>NUCLEOTIDE SEQUENCE [LARGE SCALE GENOMIC DNA]</scope>
    <source>
        <strain evidence="5 6">NEAU-YY265</strain>
    </source>
</reference>